<keyword evidence="6" id="KW-1185">Reference proteome</keyword>
<evidence type="ECO:0000256" key="1">
    <source>
        <dbReference type="ARBA" id="ARBA00007274"/>
    </source>
</evidence>
<dbReference type="CDD" id="cd04647">
    <property type="entry name" value="LbH_MAT_like"/>
    <property type="match status" value="1"/>
</dbReference>
<organism evidence="5 6">
    <name type="scientific">Pseudoalteromonas piratica</name>
    <dbReference type="NCBI Taxonomy" id="1348114"/>
    <lineage>
        <taxon>Bacteria</taxon>
        <taxon>Pseudomonadati</taxon>
        <taxon>Pseudomonadota</taxon>
        <taxon>Gammaproteobacteria</taxon>
        <taxon>Alteromonadales</taxon>
        <taxon>Pseudoalteromonadaceae</taxon>
        <taxon>Pseudoalteromonas</taxon>
    </lineage>
</organism>
<dbReference type="RefSeq" id="WP_040135048.1">
    <property type="nucleotide sequence ID" value="NZ_CP009889.1"/>
</dbReference>
<dbReference type="Proteomes" id="UP000030341">
    <property type="component" value="Chromosome 2"/>
</dbReference>
<dbReference type="SUPFAM" id="SSF51161">
    <property type="entry name" value="Trimeric LpxA-like enzymes"/>
    <property type="match status" value="1"/>
</dbReference>
<dbReference type="Gene3D" id="2.160.10.10">
    <property type="entry name" value="Hexapeptide repeat proteins"/>
    <property type="match status" value="1"/>
</dbReference>
<dbReference type="KEGG" id="pseo:OM33_16070"/>
<reference evidence="5 6" key="1">
    <citation type="submission" date="2014-11" db="EMBL/GenBank/DDBJ databases">
        <title>Complete Genome Sequence of Pseudoalteromonas sp. Strain OCN003 Isolated from Kaneohe Bay, Oahu, Hawaii.</title>
        <authorList>
            <person name="Beurmann S."/>
            <person name="Videau P."/>
            <person name="Ushijima B."/>
            <person name="Smith A.M."/>
            <person name="Aeby G.S."/>
            <person name="Callahan S.M."/>
            <person name="Belcaid M."/>
        </authorList>
    </citation>
    <scope>NUCLEOTIDE SEQUENCE [LARGE SCALE GENOMIC DNA]</scope>
    <source>
        <strain evidence="5 6">OCN003</strain>
    </source>
</reference>
<dbReference type="InterPro" id="IPR050179">
    <property type="entry name" value="Trans_hexapeptide_repeat"/>
</dbReference>
<dbReference type="OrthoDB" id="9815592at2"/>
<accession>A0A0A7EJF1</accession>
<dbReference type="HOGENOM" id="CLU_051638_7_1_6"/>
<protein>
    <submittedName>
        <fullName evidence="5">Acetyltransferase</fullName>
    </submittedName>
</protein>
<proteinExistence type="inferred from homology"/>
<dbReference type="PROSITE" id="PS00101">
    <property type="entry name" value="HEXAPEP_TRANSFERASES"/>
    <property type="match status" value="1"/>
</dbReference>
<dbReference type="InterPro" id="IPR001451">
    <property type="entry name" value="Hexapep"/>
</dbReference>
<comment type="similarity">
    <text evidence="1">Belongs to the transferase hexapeptide repeat family.</text>
</comment>
<dbReference type="InterPro" id="IPR011004">
    <property type="entry name" value="Trimer_LpxA-like_sf"/>
</dbReference>
<evidence type="ECO:0000313" key="6">
    <source>
        <dbReference type="Proteomes" id="UP000030341"/>
    </source>
</evidence>
<dbReference type="AlphaFoldDB" id="A0A0A7EJF1"/>
<evidence type="ECO:0000256" key="3">
    <source>
        <dbReference type="ARBA" id="ARBA00022737"/>
    </source>
</evidence>
<keyword evidence="4" id="KW-0012">Acyltransferase</keyword>
<sequence>MIADVKNWVKSSDTGFGKLCRNSFYACKHIEMPVLPVLYNVLFVTHNSIKNVWHKALQFFYFTPMFKSQVTGTKKRLTLQCGMPQILGALEISIGNDVRMSGIATFCARYNPQSKAQLVIGNNVDIGWQNAFSVGTKIELHNDVRLAGKVFLAGFPGHPLNCAERAKGKPDLPEQAGDIIIKQGAWIGTGVTVLAGVTIGQGAIVAANAVVTKDVPDFSLVAGNPAKIIKQVS</sequence>
<name>A0A0A7EJF1_9GAMM</name>
<keyword evidence="3" id="KW-0677">Repeat</keyword>
<evidence type="ECO:0000256" key="2">
    <source>
        <dbReference type="ARBA" id="ARBA00022679"/>
    </source>
</evidence>
<dbReference type="GO" id="GO:0016746">
    <property type="term" value="F:acyltransferase activity"/>
    <property type="evidence" value="ECO:0007669"/>
    <property type="project" value="UniProtKB-KW"/>
</dbReference>
<evidence type="ECO:0000313" key="5">
    <source>
        <dbReference type="EMBL" id="AIY66653.1"/>
    </source>
</evidence>
<dbReference type="eggNOG" id="COG0110">
    <property type="taxonomic scope" value="Bacteria"/>
</dbReference>
<dbReference type="Pfam" id="PF00132">
    <property type="entry name" value="Hexapep"/>
    <property type="match status" value="1"/>
</dbReference>
<evidence type="ECO:0000256" key="4">
    <source>
        <dbReference type="ARBA" id="ARBA00023315"/>
    </source>
</evidence>
<gene>
    <name evidence="5" type="ORF">OM33_16070</name>
</gene>
<dbReference type="STRING" id="1348114.OM33_16070"/>
<dbReference type="PANTHER" id="PTHR43300">
    <property type="entry name" value="ACETYLTRANSFERASE"/>
    <property type="match status" value="1"/>
</dbReference>
<dbReference type="InterPro" id="IPR018357">
    <property type="entry name" value="Hexapep_transf_CS"/>
</dbReference>
<keyword evidence="2 5" id="KW-0808">Transferase</keyword>
<dbReference type="EMBL" id="CP009889">
    <property type="protein sequence ID" value="AIY66653.1"/>
    <property type="molecule type" value="Genomic_DNA"/>
</dbReference>